<sequence>MKKKTDAPGKKGRRPSAITIAAGTRALRNYNATSALLPRCGAKAKTTGEACRQVAMSNGRCCYHGGRTPKGAGWHKIQWPEPNDPKAEEKLQSKLRASRKAQQKREQQLSVMSANERARHEAWQRSHQPGSKRARAAARQQRIAAKEIAAVLATPTADNPEVERIQAEINRLEALATARSECDIFE</sequence>
<evidence type="ECO:0000313" key="2">
    <source>
        <dbReference type="EMBL" id="OLP60342.1"/>
    </source>
</evidence>
<reference evidence="2 3" key="1">
    <citation type="submission" date="2016-09" db="EMBL/GenBank/DDBJ databases">
        <title>Rhizobium sp. nov., a novel species isolated from the rice rhizosphere.</title>
        <authorList>
            <person name="Zhao J."/>
            <person name="Zhang X."/>
        </authorList>
    </citation>
    <scope>NUCLEOTIDE SEQUENCE [LARGE SCALE GENOMIC DNA]</scope>
    <source>
        <strain evidence="2 3">1.7048</strain>
    </source>
</reference>
<protein>
    <submittedName>
        <fullName evidence="2">Uncharacterized protein</fullName>
    </submittedName>
</protein>
<evidence type="ECO:0000256" key="1">
    <source>
        <dbReference type="SAM" id="MobiDB-lite"/>
    </source>
</evidence>
<feature type="compositionally biased region" description="Basic and acidic residues" evidence="1">
    <location>
        <begin position="83"/>
        <end position="92"/>
    </location>
</feature>
<name>A0A1Q9AY18_9HYPH</name>
<keyword evidence="3" id="KW-1185">Reference proteome</keyword>
<dbReference type="OrthoDB" id="7873969at2"/>
<accession>A0A1Q9AY18</accession>
<dbReference type="AlphaFoldDB" id="A0A1Q9AY18"/>
<dbReference type="EMBL" id="MKIP01000037">
    <property type="protein sequence ID" value="OLP60342.1"/>
    <property type="molecule type" value="Genomic_DNA"/>
</dbReference>
<organism evidence="2 3">
    <name type="scientific">Xaviernesmea oryzae</name>
    <dbReference type="NCBI Taxonomy" id="464029"/>
    <lineage>
        <taxon>Bacteria</taxon>
        <taxon>Pseudomonadati</taxon>
        <taxon>Pseudomonadota</taxon>
        <taxon>Alphaproteobacteria</taxon>
        <taxon>Hyphomicrobiales</taxon>
        <taxon>Rhizobiaceae</taxon>
        <taxon>Rhizobium/Agrobacterium group</taxon>
        <taxon>Xaviernesmea</taxon>
    </lineage>
</organism>
<proteinExistence type="predicted"/>
<comment type="caution">
    <text evidence="2">The sequence shown here is derived from an EMBL/GenBank/DDBJ whole genome shotgun (WGS) entry which is preliminary data.</text>
</comment>
<dbReference type="RefSeq" id="WP_075627359.1">
    <property type="nucleotide sequence ID" value="NZ_FOAM01000001.1"/>
</dbReference>
<gene>
    <name evidence="2" type="ORF">BJF93_15405</name>
</gene>
<feature type="region of interest" description="Disordered" evidence="1">
    <location>
        <begin position="73"/>
        <end position="141"/>
    </location>
</feature>
<dbReference type="Proteomes" id="UP000186364">
    <property type="component" value="Unassembled WGS sequence"/>
</dbReference>
<evidence type="ECO:0000313" key="3">
    <source>
        <dbReference type="Proteomes" id="UP000186364"/>
    </source>
</evidence>